<dbReference type="InterPro" id="IPR036702">
    <property type="entry name" value="ComB-like_sf"/>
</dbReference>
<name>A0ABP9J3X6_9MICO</name>
<evidence type="ECO:0000313" key="3">
    <source>
        <dbReference type="Proteomes" id="UP001500427"/>
    </source>
</evidence>
<gene>
    <name evidence="2" type="ORF">GCM10023258_07880</name>
</gene>
<dbReference type="InterPro" id="IPR005238">
    <property type="entry name" value="ComB-like"/>
</dbReference>
<proteinExistence type="predicted"/>
<evidence type="ECO:0000256" key="1">
    <source>
        <dbReference type="ARBA" id="ARBA00021948"/>
    </source>
</evidence>
<comment type="caution">
    <text evidence="2">The sequence shown here is derived from an EMBL/GenBank/DDBJ whole genome shotgun (WGS) entry which is preliminary data.</text>
</comment>
<evidence type="ECO:0000313" key="2">
    <source>
        <dbReference type="EMBL" id="GAA5019864.1"/>
    </source>
</evidence>
<dbReference type="RefSeq" id="WP_345506130.1">
    <property type="nucleotide sequence ID" value="NZ_BAABIW010000006.1"/>
</dbReference>
<dbReference type="SUPFAM" id="SSF142823">
    <property type="entry name" value="ComB-like"/>
    <property type="match status" value="1"/>
</dbReference>
<reference evidence="3" key="1">
    <citation type="journal article" date="2019" name="Int. J. Syst. Evol. Microbiol.">
        <title>The Global Catalogue of Microorganisms (GCM) 10K type strain sequencing project: providing services to taxonomists for standard genome sequencing and annotation.</title>
        <authorList>
            <consortium name="The Broad Institute Genomics Platform"/>
            <consortium name="The Broad Institute Genome Sequencing Center for Infectious Disease"/>
            <person name="Wu L."/>
            <person name="Ma J."/>
        </authorList>
    </citation>
    <scope>NUCLEOTIDE SEQUENCE [LARGE SCALE GENOMIC DNA]</scope>
    <source>
        <strain evidence="3">JCM 17687</strain>
    </source>
</reference>
<dbReference type="Pfam" id="PF04029">
    <property type="entry name" value="2-ph_phosp"/>
    <property type="match status" value="1"/>
</dbReference>
<dbReference type="EMBL" id="BAABIW010000006">
    <property type="protein sequence ID" value="GAA5019864.1"/>
    <property type="molecule type" value="Genomic_DNA"/>
</dbReference>
<dbReference type="Gene3D" id="3.90.1560.10">
    <property type="entry name" value="ComB-like"/>
    <property type="match status" value="1"/>
</dbReference>
<protein>
    <recommendedName>
        <fullName evidence="1">Probable 2-phosphosulfolactate phosphatase</fullName>
    </recommendedName>
</protein>
<accession>A0ABP9J3X6</accession>
<keyword evidence="3" id="KW-1185">Reference proteome</keyword>
<organism evidence="2 3">
    <name type="scientific">Terrabacter aeriphilus</name>
    <dbReference type="NCBI Taxonomy" id="515662"/>
    <lineage>
        <taxon>Bacteria</taxon>
        <taxon>Bacillati</taxon>
        <taxon>Actinomycetota</taxon>
        <taxon>Actinomycetes</taxon>
        <taxon>Micrococcales</taxon>
        <taxon>Intrasporangiaceae</taxon>
        <taxon>Terrabacter</taxon>
    </lineage>
</organism>
<dbReference type="Proteomes" id="UP001500427">
    <property type="component" value="Unassembled WGS sequence"/>
</dbReference>
<sequence length="284" mass="28953">MAEPTGAPLPRWHSQDRHVVRFEWGAAGAEALTRYAVASGSPVCAVVVDVLSFTTCVSVAVDAGVRVHPYRWKDATAEAFAAERGAVLAVPRPVGRATGGISLSPSTIRGAAGLRDLVLPSPNGATTSAVLAGTGADVVAGSLRNASAVAGWIVGWLTDRLVATPRPGPGGGPTVVVVPSGERWPDGSLRPAVEDLWGAGAVVAALATRLEHRGGALLLSPEAELAGTAWRAVEARAGEALADCASGRELVEQDWADDVAVAAEVDASDVVPVLTDGVYTGHRA</sequence>